<dbReference type="Pfam" id="PF02701">
    <property type="entry name" value="Zn_ribbon_Dof"/>
    <property type="match status" value="1"/>
</dbReference>
<keyword evidence="2 8" id="KW-0863">Zinc-finger</keyword>
<comment type="subcellular location">
    <subcellularLocation>
        <location evidence="8 9">Nucleus</location>
    </subcellularLocation>
</comment>
<evidence type="ECO:0000256" key="8">
    <source>
        <dbReference type="PROSITE-ProRule" id="PRU00071"/>
    </source>
</evidence>
<keyword evidence="5 8" id="KW-0238">DNA-binding</keyword>
<evidence type="ECO:0000256" key="5">
    <source>
        <dbReference type="ARBA" id="ARBA00023125"/>
    </source>
</evidence>
<protein>
    <recommendedName>
        <fullName evidence="9">Dof zinc finger protein</fullName>
    </recommendedName>
</protein>
<evidence type="ECO:0000256" key="2">
    <source>
        <dbReference type="ARBA" id="ARBA00022771"/>
    </source>
</evidence>
<name>A0A9E7GWE0_9LILI</name>
<evidence type="ECO:0000256" key="10">
    <source>
        <dbReference type="SAM" id="MobiDB-lite"/>
    </source>
</evidence>
<evidence type="ECO:0000256" key="4">
    <source>
        <dbReference type="ARBA" id="ARBA00023015"/>
    </source>
</evidence>
<reference evidence="12" key="1">
    <citation type="submission" date="2022-05" db="EMBL/GenBank/DDBJ databases">
        <title>The Musa troglodytarum L. genome provides insights into the mechanism of non-climacteric behaviour and enrichment of carotenoids.</title>
        <authorList>
            <person name="Wang J."/>
        </authorList>
    </citation>
    <scope>NUCLEOTIDE SEQUENCE</scope>
    <source>
        <tissue evidence="12">Leaf</tissue>
    </source>
</reference>
<accession>A0A9E7GWE0</accession>
<keyword evidence="7 8" id="KW-0539">Nucleus</keyword>
<evidence type="ECO:0000313" key="13">
    <source>
        <dbReference type="Proteomes" id="UP001055439"/>
    </source>
</evidence>
<evidence type="ECO:0000256" key="6">
    <source>
        <dbReference type="ARBA" id="ARBA00023163"/>
    </source>
</evidence>
<feature type="compositionally biased region" description="Low complexity" evidence="10">
    <location>
        <begin position="117"/>
        <end position="149"/>
    </location>
</feature>
<keyword evidence="4 9" id="KW-0805">Transcription regulation</keyword>
<dbReference type="AlphaFoldDB" id="A0A9E7GWE0"/>
<evidence type="ECO:0000256" key="9">
    <source>
        <dbReference type="RuleBase" id="RU369094"/>
    </source>
</evidence>
<dbReference type="InterPro" id="IPR003851">
    <property type="entry name" value="Znf_Dof"/>
</dbReference>
<dbReference type="PANTHER" id="PTHR31992:SF361">
    <property type="entry name" value="DOF ZINC FINGER PROTEIN"/>
    <property type="match status" value="1"/>
</dbReference>
<organism evidence="12 13">
    <name type="scientific">Musa troglodytarum</name>
    <name type="common">fe'i banana</name>
    <dbReference type="NCBI Taxonomy" id="320322"/>
    <lineage>
        <taxon>Eukaryota</taxon>
        <taxon>Viridiplantae</taxon>
        <taxon>Streptophyta</taxon>
        <taxon>Embryophyta</taxon>
        <taxon>Tracheophyta</taxon>
        <taxon>Spermatophyta</taxon>
        <taxon>Magnoliopsida</taxon>
        <taxon>Liliopsida</taxon>
        <taxon>Zingiberales</taxon>
        <taxon>Musaceae</taxon>
        <taxon>Musa</taxon>
    </lineage>
</organism>
<feature type="region of interest" description="Disordered" evidence="10">
    <location>
        <begin position="104"/>
        <end position="165"/>
    </location>
</feature>
<comment type="function">
    <text evidence="9">Transcription factor that binds specifically to a 5'-AA[AG]G-3' consensus core sequence.</text>
</comment>
<feature type="domain" description="Dof-type" evidence="11">
    <location>
        <begin position="60"/>
        <end position="114"/>
    </location>
</feature>
<evidence type="ECO:0000256" key="3">
    <source>
        <dbReference type="ARBA" id="ARBA00022833"/>
    </source>
</evidence>
<dbReference type="GO" id="GO:0003677">
    <property type="term" value="F:DNA binding"/>
    <property type="evidence" value="ECO:0007669"/>
    <property type="project" value="UniProtKB-UniRule"/>
</dbReference>
<dbReference type="PANTHER" id="PTHR31992">
    <property type="entry name" value="DOF ZINC FINGER PROTEIN DOF1.4-RELATED"/>
    <property type="match status" value="1"/>
</dbReference>
<sequence>MEPDLSVSGRRRRRQRGFSSLPEIGSAGNRSWCCSCRVGQAYLHGRTSSPREDPTARAAAQVPAVRLQDTKFCYFNNNSLSQPCHLCKTCRRYWTRGDALRNVPVSGARRRNKRNKSSGSSSKSTATTSVAVRRAGTSSSSVAVVTPAYPSSPPCTLSSMQQGIR</sequence>
<dbReference type="PROSITE" id="PS50884">
    <property type="entry name" value="ZF_DOF_2"/>
    <property type="match status" value="1"/>
</dbReference>
<keyword evidence="1 9" id="KW-0479">Metal-binding</keyword>
<keyword evidence="13" id="KW-1185">Reference proteome</keyword>
<dbReference type="GO" id="GO:0003700">
    <property type="term" value="F:DNA-binding transcription factor activity"/>
    <property type="evidence" value="ECO:0007669"/>
    <property type="project" value="UniProtKB-UniRule"/>
</dbReference>
<evidence type="ECO:0000256" key="7">
    <source>
        <dbReference type="ARBA" id="ARBA00023242"/>
    </source>
</evidence>
<keyword evidence="3 9" id="KW-0862">Zinc</keyword>
<dbReference type="GO" id="GO:0005634">
    <property type="term" value="C:nucleus"/>
    <property type="evidence" value="ECO:0007669"/>
    <property type="project" value="UniProtKB-SubCell"/>
</dbReference>
<evidence type="ECO:0000313" key="12">
    <source>
        <dbReference type="EMBL" id="URE23114.1"/>
    </source>
</evidence>
<proteinExistence type="predicted"/>
<dbReference type="EMBL" id="CP097510">
    <property type="protein sequence ID" value="URE23114.1"/>
    <property type="molecule type" value="Genomic_DNA"/>
</dbReference>
<evidence type="ECO:0000256" key="1">
    <source>
        <dbReference type="ARBA" id="ARBA00022723"/>
    </source>
</evidence>
<evidence type="ECO:0000259" key="11">
    <source>
        <dbReference type="PROSITE" id="PS50884"/>
    </source>
</evidence>
<dbReference type="GO" id="GO:0008270">
    <property type="term" value="F:zinc ion binding"/>
    <property type="evidence" value="ECO:0007669"/>
    <property type="project" value="UniProtKB-KW"/>
</dbReference>
<dbReference type="Proteomes" id="UP001055439">
    <property type="component" value="Chromosome 8"/>
</dbReference>
<keyword evidence="6 9" id="KW-0804">Transcription</keyword>
<dbReference type="OrthoDB" id="1927254at2759"/>
<feature type="region of interest" description="Disordered" evidence="10">
    <location>
        <begin position="1"/>
        <end position="22"/>
    </location>
</feature>
<feature type="compositionally biased region" description="Polar residues" evidence="10">
    <location>
        <begin position="155"/>
        <end position="165"/>
    </location>
</feature>
<dbReference type="InterPro" id="IPR045174">
    <property type="entry name" value="Dof"/>
</dbReference>
<gene>
    <name evidence="12" type="ORF">MUK42_17204</name>
</gene>